<accession>A0A7G9GTG2</accession>
<dbReference type="EMBL" id="CP060636">
    <property type="protein sequence ID" value="QNM14094.1"/>
    <property type="molecule type" value="Genomic_DNA"/>
</dbReference>
<keyword evidence="1" id="KW-0472">Membrane</keyword>
<keyword evidence="1" id="KW-1133">Transmembrane helix</keyword>
<evidence type="ECO:0000259" key="2">
    <source>
        <dbReference type="Pfam" id="PF14501"/>
    </source>
</evidence>
<dbReference type="InterPro" id="IPR036890">
    <property type="entry name" value="HATPase_C_sf"/>
</dbReference>
<name>A0A7G9GTG2_9FIRM</name>
<keyword evidence="1" id="KW-0812">Transmembrane</keyword>
<dbReference type="Pfam" id="PF14501">
    <property type="entry name" value="HATPase_c_5"/>
    <property type="match status" value="1"/>
</dbReference>
<feature type="transmembrane region" description="Helical" evidence="1">
    <location>
        <begin position="179"/>
        <end position="201"/>
    </location>
</feature>
<dbReference type="InterPro" id="IPR032834">
    <property type="entry name" value="NatK-like_C"/>
</dbReference>
<dbReference type="PANTHER" id="PTHR40448">
    <property type="entry name" value="TWO-COMPONENT SENSOR HISTIDINE KINASE"/>
    <property type="match status" value="1"/>
</dbReference>
<feature type="transmembrane region" description="Helical" evidence="1">
    <location>
        <begin position="113"/>
        <end position="136"/>
    </location>
</feature>
<gene>
    <name evidence="3" type="ORF">H9Q80_09235</name>
</gene>
<feature type="transmembrane region" description="Helical" evidence="1">
    <location>
        <begin position="6"/>
        <end position="22"/>
    </location>
</feature>
<dbReference type="SUPFAM" id="SSF55874">
    <property type="entry name" value="ATPase domain of HSP90 chaperone/DNA topoisomerase II/histidine kinase"/>
    <property type="match status" value="1"/>
</dbReference>
<proteinExistence type="predicted"/>
<dbReference type="GO" id="GO:0042802">
    <property type="term" value="F:identical protein binding"/>
    <property type="evidence" value="ECO:0007669"/>
    <property type="project" value="TreeGrafter"/>
</dbReference>
<organism evidence="3 4">
    <name type="scientific">[Eubacterium] hominis</name>
    <dbReference type="NCBI Taxonomy" id="2764325"/>
    <lineage>
        <taxon>Bacteria</taxon>
        <taxon>Bacillati</taxon>
        <taxon>Bacillota</taxon>
        <taxon>Erysipelotrichia</taxon>
        <taxon>Erysipelotrichales</taxon>
        <taxon>Erysipelotrichaceae</taxon>
        <taxon>Amedibacillus</taxon>
    </lineage>
</organism>
<feature type="domain" description="Sensor histidine kinase NatK-like C-terminal" evidence="2">
    <location>
        <begin position="318"/>
        <end position="412"/>
    </location>
</feature>
<reference evidence="3 4" key="1">
    <citation type="submission" date="2020-08" db="EMBL/GenBank/DDBJ databases">
        <authorList>
            <person name="Liu C."/>
            <person name="Sun Q."/>
        </authorList>
    </citation>
    <scope>NUCLEOTIDE SEQUENCE [LARGE SCALE GENOMIC DNA]</scope>
    <source>
        <strain evidence="3 4">NSJ-61</strain>
    </source>
</reference>
<sequence>MLITNFIDNLLFALIFYWYGKKLFTQVSSNKTDYVFLIAFVLLKTFAGIFHLTLVNFVFSILTYIGIIYLFFHDTLKKEIFFIILFLISTFLADINSYVLIEISYKFISSYNDILQSLLIIVYNKTILGVLAYLIAKLSNVKRNDDKIHYGYFLSIPTISVFIIYTMMQSNLFDMEPMLSIICRIISCIIVVLNVLISIKFTHVMQSKDRQIKDEEQKSQELHYMLLEEKVESSKKFIHDFKKHINMINAYVYDEDWDKLKVYLNELSTEIKKDESFVLTGNKLIDLCLHANKDALTTNTIEIKHDIKIKDVSPVTEFDFNIVFSNILDNAIESCIRTNGHFIKIKLDKTNDLVVLKVINPCLEVKENFETLKDENEHGYGISNIKKIVEKYDGSATFKFDKEQSVFISTIIFNNS</sequence>
<evidence type="ECO:0000256" key="1">
    <source>
        <dbReference type="SAM" id="Phobius"/>
    </source>
</evidence>
<dbReference type="Proteomes" id="UP000515856">
    <property type="component" value="Chromosome"/>
</dbReference>
<dbReference type="PANTHER" id="PTHR40448:SF1">
    <property type="entry name" value="TWO-COMPONENT SENSOR HISTIDINE KINASE"/>
    <property type="match status" value="1"/>
</dbReference>
<dbReference type="KEGG" id="ehn:H9Q80_09235"/>
<dbReference type="AlphaFoldDB" id="A0A7G9GTG2"/>
<protein>
    <submittedName>
        <fullName evidence="3">GHKL domain-containing protein</fullName>
    </submittedName>
</protein>
<dbReference type="RefSeq" id="WP_117518291.1">
    <property type="nucleotide sequence ID" value="NZ_CP060636.1"/>
</dbReference>
<evidence type="ECO:0000313" key="4">
    <source>
        <dbReference type="Proteomes" id="UP000515856"/>
    </source>
</evidence>
<feature type="transmembrane region" description="Helical" evidence="1">
    <location>
        <begin position="57"/>
        <end position="73"/>
    </location>
</feature>
<feature type="transmembrane region" description="Helical" evidence="1">
    <location>
        <begin position="80"/>
        <end position="101"/>
    </location>
</feature>
<feature type="transmembrane region" description="Helical" evidence="1">
    <location>
        <begin position="148"/>
        <end position="167"/>
    </location>
</feature>
<evidence type="ECO:0000313" key="3">
    <source>
        <dbReference type="EMBL" id="QNM14094.1"/>
    </source>
</evidence>
<keyword evidence="4" id="KW-1185">Reference proteome</keyword>
<dbReference type="Gene3D" id="3.30.565.10">
    <property type="entry name" value="Histidine kinase-like ATPase, C-terminal domain"/>
    <property type="match status" value="1"/>
</dbReference>